<dbReference type="PANTHER" id="PTHR30146">
    <property type="entry name" value="LACI-RELATED TRANSCRIPTIONAL REPRESSOR"/>
    <property type="match status" value="1"/>
</dbReference>
<dbReference type="OrthoDB" id="43195at2"/>
<evidence type="ECO:0000313" key="6">
    <source>
        <dbReference type="EMBL" id="KRO03431.1"/>
    </source>
</evidence>
<dbReference type="SUPFAM" id="SSF53822">
    <property type="entry name" value="Periplasmic binding protein-like I"/>
    <property type="match status" value="1"/>
</dbReference>
<evidence type="ECO:0000256" key="4">
    <source>
        <dbReference type="ARBA" id="ARBA00023163"/>
    </source>
</evidence>
<dbReference type="PATRIC" id="fig|616990.3.peg.245"/>
<sequence length="333" mass="36823">MVKKVTITDIAKAAGISPTTVSLILNGKGERFSQETCSRVFQLRDELGYHIEKRPVVPRYAKKIYRLGVVMTAFNQFFYQDVLAGIRESAGTEVIVSLYEVGDTYEDNLRDLKGLFREPIDGLILCEPAVPAKILRELSAAFKVPYVVINSHAAVSDSDVWVDLHEVGVLSAEYLLANGHRKIAVVVPQENHANSEIIAGFREGLAEYHLQLEEQDIFRIVPSLAESYRFAKTTNLQDYTAVFTAADEIAIGMMRGLASKGQRVPDTQSLLGVGNSELDNYTHPQLSSVLIPASDIGRAAFDKLEELNQKPQTPRGTLNLPIGLVKRSSVKHI</sequence>
<dbReference type="Gene3D" id="1.10.260.40">
    <property type="entry name" value="lambda repressor-like DNA-binding domains"/>
    <property type="match status" value="1"/>
</dbReference>
<dbReference type="SMART" id="SM00354">
    <property type="entry name" value="HTH_LACI"/>
    <property type="match status" value="1"/>
</dbReference>
<proteinExistence type="predicted"/>
<comment type="caution">
    <text evidence="6">The sequence shown here is derived from an EMBL/GenBank/DDBJ whole genome shotgun (WGS) entry which is preliminary data.</text>
</comment>
<dbReference type="GO" id="GO:0000976">
    <property type="term" value="F:transcription cis-regulatory region binding"/>
    <property type="evidence" value="ECO:0007669"/>
    <property type="project" value="TreeGrafter"/>
</dbReference>
<gene>
    <name evidence="6" type="ORF">IV54_GL000223</name>
</gene>
<organism evidence="6 7">
    <name type="scientific">Levilactobacillus paucivorans</name>
    <dbReference type="NCBI Taxonomy" id="616990"/>
    <lineage>
        <taxon>Bacteria</taxon>
        <taxon>Bacillati</taxon>
        <taxon>Bacillota</taxon>
        <taxon>Bacilli</taxon>
        <taxon>Lactobacillales</taxon>
        <taxon>Lactobacillaceae</taxon>
        <taxon>Levilactobacillus</taxon>
    </lineage>
</organism>
<dbReference type="Proteomes" id="UP000051906">
    <property type="component" value="Unassembled WGS sequence"/>
</dbReference>
<dbReference type="PANTHER" id="PTHR30146:SF148">
    <property type="entry name" value="HTH-TYPE TRANSCRIPTIONAL REPRESSOR PURR-RELATED"/>
    <property type="match status" value="1"/>
</dbReference>
<dbReference type="GO" id="GO:0003700">
    <property type="term" value="F:DNA-binding transcription factor activity"/>
    <property type="evidence" value="ECO:0007669"/>
    <property type="project" value="TreeGrafter"/>
</dbReference>
<dbReference type="InterPro" id="IPR028082">
    <property type="entry name" value="Peripla_BP_I"/>
</dbReference>
<dbReference type="RefSeq" id="WP_057878794.1">
    <property type="nucleotide sequence ID" value="NZ_JQCA01000094.1"/>
</dbReference>
<reference evidence="6 7" key="1">
    <citation type="journal article" date="2015" name="Genome Announc.">
        <title>Expanding the biotechnology potential of lactobacilli through comparative genomics of 213 strains and associated genera.</title>
        <authorList>
            <person name="Sun Z."/>
            <person name="Harris H.M."/>
            <person name="McCann A."/>
            <person name="Guo C."/>
            <person name="Argimon S."/>
            <person name="Zhang W."/>
            <person name="Yang X."/>
            <person name="Jeffery I.B."/>
            <person name="Cooney J.C."/>
            <person name="Kagawa T.F."/>
            <person name="Liu W."/>
            <person name="Song Y."/>
            <person name="Salvetti E."/>
            <person name="Wrobel A."/>
            <person name="Rasinkangas P."/>
            <person name="Parkhill J."/>
            <person name="Rea M.C."/>
            <person name="O'Sullivan O."/>
            <person name="Ritari J."/>
            <person name="Douillard F.P."/>
            <person name="Paul Ross R."/>
            <person name="Yang R."/>
            <person name="Briner A.E."/>
            <person name="Felis G.E."/>
            <person name="de Vos W.M."/>
            <person name="Barrangou R."/>
            <person name="Klaenhammer T.R."/>
            <person name="Caufield P.W."/>
            <person name="Cui Y."/>
            <person name="Zhang H."/>
            <person name="O'Toole P.W."/>
        </authorList>
    </citation>
    <scope>NUCLEOTIDE SEQUENCE [LARGE SCALE GENOMIC DNA]</scope>
    <source>
        <strain evidence="6 7">DSM 22467</strain>
    </source>
</reference>
<name>A0A0R2LQ94_9LACO</name>
<evidence type="ECO:0000256" key="2">
    <source>
        <dbReference type="ARBA" id="ARBA00023015"/>
    </source>
</evidence>
<dbReference type="CDD" id="cd01392">
    <property type="entry name" value="HTH_LacI"/>
    <property type="match status" value="1"/>
</dbReference>
<dbReference type="Pfam" id="PF13377">
    <property type="entry name" value="Peripla_BP_3"/>
    <property type="match status" value="1"/>
</dbReference>
<dbReference type="STRING" id="616990.IV54_GL000223"/>
<dbReference type="AlphaFoldDB" id="A0A0R2LQ94"/>
<dbReference type="PROSITE" id="PS50932">
    <property type="entry name" value="HTH_LACI_2"/>
    <property type="match status" value="1"/>
</dbReference>
<dbReference type="InterPro" id="IPR000843">
    <property type="entry name" value="HTH_LacI"/>
</dbReference>
<protein>
    <submittedName>
        <fullName evidence="6">Ribose operon repressor</fullName>
    </submittedName>
</protein>
<dbReference type="Pfam" id="PF00356">
    <property type="entry name" value="LacI"/>
    <property type="match status" value="1"/>
</dbReference>
<dbReference type="CDD" id="cd06267">
    <property type="entry name" value="PBP1_LacI_sugar_binding-like"/>
    <property type="match status" value="1"/>
</dbReference>
<evidence type="ECO:0000256" key="3">
    <source>
        <dbReference type="ARBA" id="ARBA00023125"/>
    </source>
</evidence>
<evidence type="ECO:0000256" key="1">
    <source>
        <dbReference type="ARBA" id="ARBA00022491"/>
    </source>
</evidence>
<dbReference type="Gene3D" id="3.40.50.2300">
    <property type="match status" value="2"/>
</dbReference>
<dbReference type="InterPro" id="IPR010982">
    <property type="entry name" value="Lambda_DNA-bd_dom_sf"/>
</dbReference>
<evidence type="ECO:0000259" key="5">
    <source>
        <dbReference type="PROSITE" id="PS50932"/>
    </source>
</evidence>
<keyword evidence="4" id="KW-0804">Transcription</keyword>
<dbReference type="EMBL" id="JQCA01000094">
    <property type="protein sequence ID" value="KRO03431.1"/>
    <property type="molecule type" value="Genomic_DNA"/>
</dbReference>
<keyword evidence="3" id="KW-0238">DNA-binding</keyword>
<keyword evidence="1" id="KW-0678">Repressor</keyword>
<keyword evidence="2" id="KW-0805">Transcription regulation</keyword>
<evidence type="ECO:0000313" key="7">
    <source>
        <dbReference type="Proteomes" id="UP000051906"/>
    </source>
</evidence>
<dbReference type="SUPFAM" id="SSF47413">
    <property type="entry name" value="lambda repressor-like DNA-binding domains"/>
    <property type="match status" value="1"/>
</dbReference>
<feature type="domain" description="HTH lacI-type" evidence="5">
    <location>
        <begin position="5"/>
        <end position="50"/>
    </location>
</feature>
<accession>A0A0R2LQ94</accession>
<keyword evidence="7" id="KW-1185">Reference proteome</keyword>
<dbReference type="InterPro" id="IPR046335">
    <property type="entry name" value="LacI/GalR-like_sensor"/>
</dbReference>